<evidence type="ECO:0000313" key="1">
    <source>
        <dbReference type="EMBL" id="KAJ8675565.1"/>
    </source>
</evidence>
<gene>
    <name evidence="1" type="ORF">QAD02_011351</name>
</gene>
<evidence type="ECO:0000313" key="2">
    <source>
        <dbReference type="Proteomes" id="UP001239111"/>
    </source>
</evidence>
<comment type="caution">
    <text evidence="1">The sequence shown here is derived from an EMBL/GenBank/DDBJ whole genome shotgun (WGS) entry which is preliminary data.</text>
</comment>
<accession>A0ACC2NW90</accession>
<protein>
    <submittedName>
        <fullName evidence="1">Uncharacterized protein</fullName>
    </submittedName>
</protein>
<sequence length="502" mass="57368">MDSFQVTVFLSILGSLFATLYLYFRRKHTYWARRGVYSPPTHWLFGHFKDAIFLRISPSKLMGKLYAKGKGHPVMGIYVMQKPFLVLRSPEIVKQVLGKDFNSFSDRHFANKRKDDIIGSTNIFSIDNPGWKYLRVKLSPAFSSGKTKRLFEIMVESSENLRNHLENKIMSGNTVEVRNISSKYTADVAASLSFGVKTNSFQESGAELHDRSQALTSQNLFQVFVIFANFFFPKLNDILGLSLLGGHNEFFRRIFWESMDAREKSGTKRGDVIDLLMDLKKEEQSKEFRFEGDRLVAQSWIFLVAGQETSSITMTFSLLELSRHPEMQAKVREEIREKIGAKDQITYERVSKMNYVHQVVSETLRLYAPASVLDRLAVADYKIPGTDIVIEKGTVVYVSLDGLHEDPEYHPDPLKYDPDRFSESRKHEIKPGTYLPFGDGPRMCIGMRVGILQSVVGLIRILSEFEVFPDPKHKSEVSKRAMFTAPADPPGVLLRFVKNPVF</sequence>
<keyword evidence="2" id="KW-1185">Reference proteome</keyword>
<dbReference type="Proteomes" id="UP001239111">
    <property type="component" value="Chromosome 2"/>
</dbReference>
<dbReference type="EMBL" id="CM056742">
    <property type="protein sequence ID" value="KAJ8675565.1"/>
    <property type="molecule type" value="Genomic_DNA"/>
</dbReference>
<name>A0ACC2NW90_9HYME</name>
<proteinExistence type="predicted"/>
<reference evidence="1" key="1">
    <citation type="submission" date="2023-04" db="EMBL/GenBank/DDBJ databases">
        <title>A chromosome-level genome assembly of the parasitoid wasp Eretmocerus hayati.</title>
        <authorList>
            <person name="Zhong Y."/>
            <person name="Liu S."/>
            <person name="Liu Y."/>
        </authorList>
    </citation>
    <scope>NUCLEOTIDE SEQUENCE</scope>
    <source>
        <strain evidence="1">ZJU_SS_LIU_2023</strain>
    </source>
</reference>
<organism evidence="1 2">
    <name type="scientific">Eretmocerus hayati</name>
    <dbReference type="NCBI Taxonomy" id="131215"/>
    <lineage>
        <taxon>Eukaryota</taxon>
        <taxon>Metazoa</taxon>
        <taxon>Ecdysozoa</taxon>
        <taxon>Arthropoda</taxon>
        <taxon>Hexapoda</taxon>
        <taxon>Insecta</taxon>
        <taxon>Pterygota</taxon>
        <taxon>Neoptera</taxon>
        <taxon>Endopterygota</taxon>
        <taxon>Hymenoptera</taxon>
        <taxon>Apocrita</taxon>
        <taxon>Proctotrupomorpha</taxon>
        <taxon>Chalcidoidea</taxon>
        <taxon>Aphelinidae</taxon>
        <taxon>Aphelininae</taxon>
        <taxon>Eretmocerus</taxon>
    </lineage>
</organism>